<name>A0A1I4A392_9HYPH</name>
<sequence>MVCLQTLKKCAGFEQVSEVIVQPRENAAGSANWTLAAVRPRVNNNALRAARGTIEFLQQNYELNPSDIVLLSSRRRR</sequence>
<keyword evidence="2" id="KW-1185">Reference proteome</keyword>
<organism evidence="1 2">
    <name type="scientific">Methylocapsa palsarum</name>
    <dbReference type="NCBI Taxonomy" id="1612308"/>
    <lineage>
        <taxon>Bacteria</taxon>
        <taxon>Pseudomonadati</taxon>
        <taxon>Pseudomonadota</taxon>
        <taxon>Alphaproteobacteria</taxon>
        <taxon>Hyphomicrobiales</taxon>
        <taxon>Beijerinckiaceae</taxon>
        <taxon>Methylocapsa</taxon>
    </lineage>
</organism>
<accession>A0A1I4A392</accession>
<protein>
    <submittedName>
        <fullName evidence="1">Uncharacterized protein</fullName>
    </submittedName>
</protein>
<gene>
    <name evidence="1" type="ORF">SAMN05444581_10955</name>
</gene>
<evidence type="ECO:0000313" key="2">
    <source>
        <dbReference type="Proteomes" id="UP000198755"/>
    </source>
</evidence>
<reference evidence="1 2" key="1">
    <citation type="submission" date="2016-10" db="EMBL/GenBank/DDBJ databases">
        <authorList>
            <person name="de Groot N.N."/>
        </authorList>
    </citation>
    <scope>NUCLEOTIDE SEQUENCE [LARGE SCALE GENOMIC DNA]</scope>
    <source>
        <strain evidence="1 2">NE2</strain>
    </source>
</reference>
<proteinExistence type="predicted"/>
<dbReference type="Proteomes" id="UP000198755">
    <property type="component" value="Unassembled WGS sequence"/>
</dbReference>
<evidence type="ECO:0000313" key="1">
    <source>
        <dbReference type="EMBL" id="SFK50567.1"/>
    </source>
</evidence>
<dbReference type="AlphaFoldDB" id="A0A1I4A392"/>
<dbReference type="EMBL" id="FOSN01000009">
    <property type="protein sequence ID" value="SFK50567.1"/>
    <property type="molecule type" value="Genomic_DNA"/>
</dbReference>